<dbReference type="Gene3D" id="3.90.1200.10">
    <property type="match status" value="1"/>
</dbReference>
<dbReference type="InterPro" id="IPR002575">
    <property type="entry name" value="Aminoglycoside_PTrfase"/>
</dbReference>
<dbReference type="Gene3D" id="3.30.200.150">
    <property type="match status" value="1"/>
</dbReference>
<dbReference type="PANTHER" id="PTHR21310">
    <property type="entry name" value="AMINOGLYCOSIDE PHOSPHOTRANSFERASE-RELATED-RELATED"/>
    <property type="match status" value="1"/>
</dbReference>
<name>A0A5N6TX45_ASPAV</name>
<organism evidence="2 3">
    <name type="scientific">Aspergillus avenaceus</name>
    <dbReference type="NCBI Taxonomy" id="36643"/>
    <lineage>
        <taxon>Eukaryota</taxon>
        <taxon>Fungi</taxon>
        <taxon>Dikarya</taxon>
        <taxon>Ascomycota</taxon>
        <taxon>Pezizomycotina</taxon>
        <taxon>Eurotiomycetes</taxon>
        <taxon>Eurotiomycetidae</taxon>
        <taxon>Eurotiales</taxon>
        <taxon>Aspergillaceae</taxon>
        <taxon>Aspergillus</taxon>
        <taxon>Aspergillus subgen. Circumdati</taxon>
    </lineage>
</organism>
<evidence type="ECO:0000313" key="2">
    <source>
        <dbReference type="EMBL" id="KAE8150639.1"/>
    </source>
</evidence>
<sequence length="233" mass="25583">MAADRKIPPKRNVRHYAIQPLSSPVNIQQARDLCPRCISGCTIFEISESMILKMDPVASKDEAEAMCLVAKSTSVPVPDVINAYAMEGVGFIVMKKTSGILFANCWDSLPDHLHCSILRQLRDHMAEWREVQGDVFGSVNGPPCDDIIFKHPWGRQSAVTALTNTRPYGQLVDEIDRRLAEEILSSGDDGEDERKIFTHGGLHPSNITFVEGDNITGIIDWGAAGYSVASMAA</sequence>
<evidence type="ECO:0000313" key="3">
    <source>
        <dbReference type="Proteomes" id="UP000325780"/>
    </source>
</evidence>
<dbReference type="Pfam" id="PF01636">
    <property type="entry name" value="APH"/>
    <property type="match status" value="1"/>
</dbReference>
<reference evidence="2 3" key="1">
    <citation type="submission" date="2019-04" db="EMBL/GenBank/DDBJ databases">
        <title>Friends and foes A comparative genomics study of 23 Aspergillus species from section Flavi.</title>
        <authorList>
            <consortium name="DOE Joint Genome Institute"/>
            <person name="Kjaerbolling I."/>
            <person name="Vesth T."/>
            <person name="Frisvad J.C."/>
            <person name="Nybo J.L."/>
            <person name="Theobald S."/>
            <person name="Kildgaard S."/>
            <person name="Isbrandt T."/>
            <person name="Kuo A."/>
            <person name="Sato A."/>
            <person name="Lyhne E.K."/>
            <person name="Kogle M.E."/>
            <person name="Wiebenga A."/>
            <person name="Kun R.S."/>
            <person name="Lubbers R.J."/>
            <person name="Makela M.R."/>
            <person name="Barry K."/>
            <person name="Chovatia M."/>
            <person name="Clum A."/>
            <person name="Daum C."/>
            <person name="Haridas S."/>
            <person name="He G."/>
            <person name="LaButti K."/>
            <person name="Lipzen A."/>
            <person name="Mondo S."/>
            <person name="Riley R."/>
            <person name="Salamov A."/>
            <person name="Simmons B.A."/>
            <person name="Magnuson J.K."/>
            <person name="Henrissat B."/>
            <person name="Mortensen U.H."/>
            <person name="Larsen T.O."/>
            <person name="Devries R.P."/>
            <person name="Grigoriev I.V."/>
            <person name="Machida M."/>
            <person name="Baker S.E."/>
            <person name="Andersen M.R."/>
        </authorList>
    </citation>
    <scope>NUCLEOTIDE SEQUENCE [LARGE SCALE GENOMIC DNA]</scope>
    <source>
        <strain evidence="2 3">IBT 18842</strain>
    </source>
</reference>
<proteinExistence type="predicted"/>
<accession>A0A5N6TX45</accession>
<dbReference type="PANTHER" id="PTHR21310:SF15">
    <property type="entry name" value="AMINOGLYCOSIDE PHOSPHOTRANSFERASE DOMAIN-CONTAINING PROTEIN"/>
    <property type="match status" value="1"/>
</dbReference>
<dbReference type="AlphaFoldDB" id="A0A5N6TX45"/>
<dbReference type="InterPro" id="IPR011009">
    <property type="entry name" value="Kinase-like_dom_sf"/>
</dbReference>
<dbReference type="InterPro" id="IPR051678">
    <property type="entry name" value="AGP_Transferase"/>
</dbReference>
<dbReference type="Proteomes" id="UP000325780">
    <property type="component" value="Unassembled WGS sequence"/>
</dbReference>
<feature type="domain" description="Aminoglycoside phosphotransferase" evidence="1">
    <location>
        <begin position="59"/>
        <end position="227"/>
    </location>
</feature>
<dbReference type="EMBL" id="ML742089">
    <property type="protein sequence ID" value="KAE8150639.1"/>
    <property type="molecule type" value="Genomic_DNA"/>
</dbReference>
<dbReference type="SUPFAM" id="SSF56112">
    <property type="entry name" value="Protein kinase-like (PK-like)"/>
    <property type="match status" value="1"/>
</dbReference>
<protein>
    <recommendedName>
        <fullName evidence="1">Aminoglycoside phosphotransferase domain-containing protein</fullName>
    </recommendedName>
</protein>
<evidence type="ECO:0000259" key="1">
    <source>
        <dbReference type="Pfam" id="PF01636"/>
    </source>
</evidence>
<gene>
    <name evidence="2" type="ORF">BDV25DRAFT_129402</name>
</gene>
<dbReference type="OrthoDB" id="8300194at2759"/>
<keyword evidence="3" id="KW-1185">Reference proteome</keyword>